<feature type="compositionally biased region" description="Polar residues" evidence="1">
    <location>
        <begin position="59"/>
        <end position="68"/>
    </location>
</feature>
<feature type="region of interest" description="Disordered" evidence="1">
    <location>
        <begin position="1"/>
        <end position="24"/>
    </location>
</feature>
<dbReference type="KEGG" id="kne:92179103"/>
<organism evidence="2 3">
    <name type="scientific">Kwoniella newhampshirensis</name>
    <dbReference type="NCBI Taxonomy" id="1651941"/>
    <lineage>
        <taxon>Eukaryota</taxon>
        <taxon>Fungi</taxon>
        <taxon>Dikarya</taxon>
        <taxon>Basidiomycota</taxon>
        <taxon>Agaricomycotina</taxon>
        <taxon>Tremellomycetes</taxon>
        <taxon>Tremellales</taxon>
        <taxon>Cryptococcaceae</taxon>
        <taxon>Kwoniella</taxon>
    </lineage>
</organism>
<evidence type="ECO:0000256" key="1">
    <source>
        <dbReference type="SAM" id="MobiDB-lite"/>
    </source>
</evidence>
<evidence type="ECO:0000313" key="3">
    <source>
        <dbReference type="Proteomes" id="UP001388673"/>
    </source>
</evidence>
<feature type="region of interest" description="Disordered" evidence="1">
    <location>
        <begin position="482"/>
        <end position="507"/>
    </location>
</feature>
<sequence>MQQPSSPSPYFAPTAPLIPSSPHRMTLDRNRLQRASSSASGRISLVGLSNWRRRPKSNPRCTSITITNGAIPGRRKRKGLGMGMEGTPAKKRSVNNASMGTKSTPKETSSNTSINLAPFQESSSPIIPLDLLLDSADDDSSRPSRSMRGIRHITPIKRSGNEVSFETPRPLVPTSDHPDPSRRPHSTSSTITSEEVEALFSQARDLVIPLNDLSSSLPSSQGRSTMNVSGRLHEHEGKEDLTPIPSKWDLTIPLNDMTRIYGRSTEKATSSKIRQRRSPPYRISGPRTDNTLPSDQTSGGSVEIGRGLAASDRTRGLEPFLIPQKRMGDVSPHTPRQSGGQVKIGEADFSPEAERILEVPWGLGPVTGDISENRSKSLSDQSGRTGTSENAENEDPFGLVRMTRMIQDKEAQEWHASSEPSSPMVHRTPSPIAFSPSPSPRDPSMPSSVGDIGDMSTSGRNENTLRFHRGVWRGAAVMRRMEGESENEAGTEEVPSRVAKSQAPELSEEFKRARQARIQHYRDLEDDYHFVVEYVW</sequence>
<feature type="region of interest" description="Disordered" evidence="1">
    <location>
        <begin position="261"/>
        <end position="311"/>
    </location>
</feature>
<feature type="compositionally biased region" description="Polar residues" evidence="1">
    <location>
        <begin position="94"/>
        <end position="113"/>
    </location>
</feature>
<feature type="region of interest" description="Disordered" evidence="1">
    <location>
        <begin position="360"/>
        <end position="462"/>
    </location>
</feature>
<feature type="region of interest" description="Disordered" evidence="1">
    <location>
        <begin position="137"/>
        <end position="193"/>
    </location>
</feature>
<keyword evidence="3" id="KW-1185">Reference proteome</keyword>
<protein>
    <submittedName>
        <fullName evidence="2">Uncharacterized protein</fullName>
    </submittedName>
</protein>
<feature type="region of interest" description="Disordered" evidence="1">
    <location>
        <begin position="325"/>
        <end position="344"/>
    </location>
</feature>
<feature type="compositionally biased region" description="Polar residues" evidence="1">
    <location>
        <begin position="287"/>
        <end position="300"/>
    </location>
</feature>
<feature type="compositionally biased region" description="Polar residues" evidence="1">
    <location>
        <begin position="378"/>
        <end position="390"/>
    </location>
</feature>
<dbReference type="Proteomes" id="UP001388673">
    <property type="component" value="Unassembled WGS sequence"/>
</dbReference>
<name>A0AAW0Z371_9TREE</name>
<feature type="region of interest" description="Disordered" evidence="1">
    <location>
        <begin position="47"/>
        <end position="113"/>
    </location>
</feature>
<dbReference type="EMBL" id="JBCAWK010000003">
    <property type="protein sequence ID" value="KAK8864594.1"/>
    <property type="molecule type" value="Genomic_DNA"/>
</dbReference>
<dbReference type="GeneID" id="92179103"/>
<reference evidence="2 3" key="1">
    <citation type="journal article" date="2024" name="bioRxiv">
        <title>Comparative genomics of Cryptococcus and Kwoniella reveals pathogenesis evolution and contrasting karyotype dynamics via intercentromeric recombination or chromosome fusion.</title>
        <authorList>
            <person name="Coelho M.A."/>
            <person name="David-Palma M."/>
            <person name="Shea T."/>
            <person name="Bowers K."/>
            <person name="McGinley-Smith S."/>
            <person name="Mohammad A.W."/>
            <person name="Gnirke A."/>
            <person name="Yurkov A.M."/>
            <person name="Nowrousian M."/>
            <person name="Sun S."/>
            <person name="Cuomo C.A."/>
            <person name="Heitman J."/>
        </authorList>
    </citation>
    <scope>NUCLEOTIDE SEQUENCE [LARGE SCALE GENOMIC DNA]</scope>
    <source>
        <strain evidence="2 3">CBS 13917</strain>
    </source>
</reference>
<comment type="caution">
    <text evidence="2">The sequence shown here is derived from an EMBL/GenBank/DDBJ whole genome shotgun (WGS) entry which is preliminary data.</text>
</comment>
<accession>A0AAW0Z371</accession>
<proteinExistence type="predicted"/>
<gene>
    <name evidence="2" type="ORF">IAR55_001844</name>
</gene>
<dbReference type="RefSeq" id="XP_066804890.1">
    <property type="nucleotide sequence ID" value="XM_066944967.1"/>
</dbReference>
<dbReference type="AlphaFoldDB" id="A0AAW0Z371"/>
<evidence type="ECO:0000313" key="2">
    <source>
        <dbReference type="EMBL" id="KAK8864594.1"/>
    </source>
</evidence>